<accession>A0A3M7PZ28</accession>
<proteinExistence type="predicted"/>
<comment type="caution">
    <text evidence="1">The sequence shown here is derived from an EMBL/GenBank/DDBJ whole genome shotgun (WGS) entry which is preliminary data.</text>
</comment>
<sequence>MKRILPNRQSPGFKILITEEEFLKKILKSISLDNPRSKYAGKAQISLQKVTSPHICLKMSFNINIDSQWYRLQQLETGFDWVFRENMDSKRLENATLDEHLPGY</sequence>
<keyword evidence="2" id="KW-1185">Reference proteome</keyword>
<reference evidence="1 2" key="1">
    <citation type="journal article" date="2018" name="Sci. Rep.">
        <title>Genomic signatures of local adaptation to the degree of environmental predictability in rotifers.</title>
        <authorList>
            <person name="Franch-Gras L."/>
            <person name="Hahn C."/>
            <person name="Garcia-Roger E.M."/>
            <person name="Carmona M.J."/>
            <person name="Serra M."/>
            <person name="Gomez A."/>
        </authorList>
    </citation>
    <scope>NUCLEOTIDE SEQUENCE [LARGE SCALE GENOMIC DNA]</scope>
    <source>
        <strain evidence="1">HYR1</strain>
    </source>
</reference>
<protein>
    <submittedName>
        <fullName evidence="1">Uncharacterized protein</fullName>
    </submittedName>
</protein>
<evidence type="ECO:0000313" key="2">
    <source>
        <dbReference type="Proteomes" id="UP000276133"/>
    </source>
</evidence>
<gene>
    <name evidence="1" type="ORF">BpHYR1_054658</name>
</gene>
<dbReference type="AlphaFoldDB" id="A0A3M7PZ28"/>
<dbReference type="Proteomes" id="UP000276133">
    <property type="component" value="Unassembled WGS sequence"/>
</dbReference>
<name>A0A3M7PZ28_BRAPC</name>
<organism evidence="1 2">
    <name type="scientific">Brachionus plicatilis</name>
    <name type="common">Marine rotifer</name>
    <name type="synonym">Brachionus muelleri</name>
    <dbReference type="NCBI Taxonomy" id="10195"/>
    <lineage>
        <taxon>Eukaryota</taxon>
        <taxon>Metazoa</taxon>
        <taxon>Spiralia</taxon>
        <taxon>Gnathifera</taxon>
        <taxon>Rotifera</taxon>
        <taxon>Eurotatoria</taxon>
        <taxon>Monogononta</taxon>
        <taxon>Pseudotrocha</taxon>
        <taxon>Ploima</taxon>
        <taxon>Brachionidae</taxon>
        <taxon>Brachionus</taxon>
    </lineage>
</organism>
<dbReference type="EMBL" id="REGN01008259">
    <property type="protein sequence ID" value="RNA04035.1"/>
    <property type="molecule type" value="Genomic_DNA"/>
</dbReference>
<evidence type="ECO:0000313" key="1">
    <source>
        <dbReference type="EMBL" id="RNA04035.1"/>
    </source>
</evidence>